<gene>
    <name evidence="1" type="ORF">RRG08_024955</name>
</gene>
<dbReference type="Proteomes" id="UP001283361">
    <property type="component" value="Unassembled WGS sequence"/>
</dbReference>
<dbReference type="EMBL" id="JAWDGP010004758">
    <property type="protein sequence ID" value="KAK3762146.1"/>
    <property type="molecule type" value="Genomic_DNA"/>
</dbReference>
<sequence length="93" mass="10674">MGYKFHADLDLNVGQPLNCKTFVRKTLAKRTQPAVFCLVRMCQHVLLKTREKTWPVLTPVCRFLSLDSLRGSRLSFQGPITQNVGRDLRFVPL</sequence>
<accession>A0AAE0Z4U0</accession>
<keyword evidence="2" id="KW-1185">Reference proteome</keyword>
<evidence type="ECO:0000313" key="1">
    <source>
        <dbReference type="EMBL" id="KAK3762146.1"/>
    </source>
</evidence>
<protein>
    <submittedName>
        <fullName evidence="1">Uncharacterized protein</fullName>
    </submittedName>
</protein>
<organism evidence="1 2">
    <name type="scientific">Elysia crispata</name>
    <name type="common">lettuce slug</name>
    <dbReference type="NCBI Taxonomy" id="231223"/>
    <lineage>
        <taxon>Eukaryota</taxon>
        <taxon>Metazoa</taxon>
        <taxon>Spiralia</taxon>
        <taxon>Lophotrochozoa</taxon>
        <taxon>Mollusca</taxon>
        <taxon>Gastropoda</taxon>
        <taxon>Heterobranchia</taxon>
        <taxon>Euthyneura</taxon>
        <taxon>Panpulmonata</taxon>
        <taxon>Sacoglossa</taxon>
        <taxon>Placobranchoidea</taxon>
        <taxon>Plakobranchidae</taxon>
        <taxon>Elysia</taxon>
    </lineage>
</organism>
<evidence type="ECO:0000313" key="2">
    <source>
        <dbReference type="Proteomes" id="UP001283361"/>
    </source>
</evidence>
<reference evidence="1" key="1">
    <citation type="journal article" date="2023" name="G3 (Bethesda)">
        <title>A reference genome for the long-term kleptoplast-retaining sea slug Elysia crispata morphotype clarki.</title>
        <authorList>
            <person name="Eastman K.E."/>
            <person name="Pendleton A.L."/>
            <person name="Shaikh M.A."/>
            <person name="Suttiyut T."/>
            <person name="Ogas R."/>
            <person name="Tomko P."/>
            <person name="Gavelis G."/>
            <person name="Widhalm J.R."/>
            <person name="Wisecaver J.H."/>
        </authorList>
    </citation>
    <scope>NUCLEOTIDE SEQUENCE</scope>
    <source>
        <strain evidence="1">ECLA1</strain>
    </source>
</reference>
<dbReference type="AlphaFoldDB" id="A0AAE0Z4U0"/>
<name>A0AAE0Z4U0_9GAST</name>
<proteinExistence type="predicted"/>
<comment type="caution">
    <text evidence="1">The sequence shown here is derived from an EMBL/GenBank/DDBJ whole genome shotgun (WGS) entry which is preliminary data.</text>
</comment>